<evidence type="ECO:0000256" key="6">
    <source>
        <dbReference type="ARBA" id="ARBA00022989"/>
    </source>
</evidence>
<proteinExistence type="inferred from homology"/>
<feature type="transmembrane region" description="Helical" evidence="8">
    <location>
        <begin position="93"/>
        <end position="114"/>
    </location>
</feature>
<dbReference type="InterPro" id="IPR050144">
    <property type="entry name" value="AAE_transporter"/>
</dbReference>
<dbReference type="Proteomes" id="UP000773469">
    <property type="component" value="Unassembled WGS sequence"/>
</dbReference>
<keyword evidence="7 8" id="KW-0472">Membrane</keyword>
<evidence type="ECO:0000313" key="10">
    <source>
        <dbReference type="EMBL" id="GIU44124.1"/>
    </source>
</evidence>
<keyword evidence="3" id="KW-0813">Transport</keyword>
<feature type="transmembrane region" description="Helical" evidence="8">
    <location>
        <begin position="62"/>
        <end position="81"/>
    </location>
</feature>
<name>A0ABQ4P9B0_SHECO</name>
<evidence type="ECO:0000313" key="11">
    <source>
        <dbReference type="Proteomes" id="UP000773469"/>
    </source>
</evidence>
<reference evidence="10 11" key="1">
    <citation type="submission" date="2021-05" db="EMBL/GenBank/DDBJ databases">
        <title>Molecular characterization for Shewanella algae harboring chromosomal blaOXA-55-like strains isolated from clinical and environment sample.</title>
        <authorList>
            <person name="Ohama Y."/>
            <person name="Aoki K."/>
            <person name="Harada S."/>
            <person name="Moriya K."/>
            <person name="Ishii Y."/>
            <person name="Tateda K."/>
        </authorList>
    </citation>
    <scope>NUCLEOTIDE SEQUENCE [LARGE SCALE GENOMIC DNA]</scope>
    <source>
        <strain evidence="10 11">MBTL60-118</strain>
    </source>
</reference>
<evidence type="ECO:0000259" key="9">
    <source>
        <dbReference type="Pfam" id="PF06826"/>
    </source>
</evidence>
<gene>
    <name evidence="10" type="ORF">TUM3794_31380</name>
</gene>
<feature type="transmembrane region" description="Helical" evidence="8">
    <location>
        <begin position="6"/>
        <end position="27"/>
    </location>
</feature>
<dbReference type="RefSeq" id="WP_220757347.1">
    <property type="nucleotide sequence ID" value="NZ_BPEU01000025.1"/>
</dbReference>
<feature type="domain" description="YidE/YbjL duplication" evidence="9">
    <location>
        <begin position="393"/>
        <end position="561"/>
    </location>
</feature>
<evidence type="ECO:0000256" key="5">
    <source>
        <dbReference type="ARBA" id="ARBA00022692"/>
    </source>
</evidence>
<evidence type="ECO:0000256" key="4">
    <source>
        <dbReference type="ARBA" id="ARBA00022475"/>
    </source>
</evidence>
<evidence type="ECO:0000256" key="3">
    <source>
        <dbReference type="ARBA" id="ARBA00022448"/>
    </source>
</evidence>
<feature type="domain" description="YidE/YbjL duplication" evidence="9">
    <location>
        <begin position="16"/>
        <end position="181"/>
    </location>
</feature>
<feature type="transmembrane region" description="Helical" evidence="8">
    <location>
        <begin position="453"/>
        <end position="470"/>
    </location>
</feature>
<keyword evidence="4" id="KW-1003">Cell membrane</keyword>
<evidence type="ECO:0000256" key="7">
    <source>
        <dbReference type="ARBA" id="ARBA00023136"/>
    </source>
</evidence>
<evidence type="ECO:0000256" key="2">
    <source>
        <dbReference type="ARBA" id="ARBA00009854"/>
    </source>
</evidence>
<keyword evidence="5 8" id="KW-0812">Transmembrane</keyword>
<feature type="transmembrane region" description="Helical" evidence="8">
    <location>
        <begin position="538"/>
        <end position="561"/>
    </location>
</feature>
<dbReference type="Pfam" id="PF06826">
    <property type="entry name" value="Asp-Al_Ex"/>
    <property type="match status" value="2"/>
</dbReference>
<comment type="caution">
    <text evidence="10">The sequence shown here is derived from an EMBL/GenBank/DDBJ whole genome shotgun (WGS) entry which is preliminary data.</text>
</comment>
<protein>
    <recommendedName>
        <fullName evidence="9">YidE/YbjL duplication domain-containing protein</fullName>
    </recommendedName>
</protein>
<dbReference type="PANTHER" id="PTHR30445">
    <property type="entry name" value="K(+)_H(+) ANTIPORTER SUBUNIT KHTT"/>
    <property type="match status" value="1"/>
</dbReference>
<comment type="similarity">
    <text evidence="2">Belongs to the AAE transporter (TC 2.A.81) family.</text>
</comment>
<dbReference type="EMBL" id="BPEU01000025">
    <property type="protein sequence ID" value="GIU44124.1"/>
    <property type="molecule type" value="Genomic_DNA"/>
</dbReference>
<feature type="transmembrane region" description="Helical" evidence="8">
    <location>
        <begin position="34"/>
        <end position="56"/>
    </location>
</feature>
<accession>A0ABQ4P9B0</accession>
<keyword evidence="11" id="KW-1185">Reference proteome</keyword>
<evidence type="ECO:0000256" key="8">
    <source>
        <dbReference type="SAM" id="Phobius"/>
    </source>
</evidence>
<keyword evidence="6 8" id="KW-1133">Transmembrane helix</keyword>
<feature type="transmembrane region" description="Helical" evidence="8">
    <location>
        <begin position="482"/>
        <end position="504"/>
    </location>
</feature>
<feature type="transmembrane region" description="Helical" evidence="8">
    <location>
        <begin position="390"/>
        <end position="407"/>
    </location>
</feature>
<organism evidence="10 11">
    <name type="scientific">Shewanella colwelliana</name>
    <name type="common">Alteromonas colwelliana</name>
    <dbReference type="NCBI Taxonomy" id="23"/>
    <lineage>
        <taxon>Bacteria</taxon>
        <taxon>Pseudomonadati</taxon>
        <taxon>Pseudomonadota</taxon>
        <taxon>Gammaproteobacteria</taxon>
        <taxon>Alteromonadales</taxon>
        <taxon>Shewanellaceae</taxon>
        <taxon>Shewanella</taxon>
    </lineage>
</organism>
<dbReference type="PANTHER" id="PTHR30445:SF9">
    <property type="match status" value="1"/>
</dbReference>
<dbReference type="InterPro" id="IPR006512">
    <property type="entry name" value="YidE_YbjL"/>
</dbReference>
<feature type="transmembrane region" description="Helical" evidence="8">
    <location>
        <begin position="161"/>
        <end position="182"/>
    </location>
</feature>
<evidence type="ECO:0000256" key="1">
    <source>
        <dbReference type="ARBA" id="ARBA00004651"/>
    </source>
</evidence>
<comment type="subcellular location">
    <subcellularLocation>
        <location evidence="1">Cell membrane</location>
        <topology evidence="1">Multi-pass membrane protein</topology>
    </subcellularLocation>
</comment>
<feature type="transmembrane region" description="Helical" evidence="8">
    <location>
        <begin position="413"/>
        <end position="433"/>
    </location>
</feature>
<sequence length="564" mass="61348">METLQHILNVSPYFPILITLVLGVVVGKIAIGRFALGSIVGTLLVGMVIGQVGVAISPSIRWIFFGLFMYVVGYQGGYQLINTLQLRKKSILLASVSMSVIAMVTLAIACWLFELDLFMAIGMTAGSFVHPEIINVATDAIEQLPGLTDAAKRVAQSEVNMGYMLTVIFGVLAPVIMMTWLLPVTMKWTSSSVSSRSDSLGDHDQQLAGQESINTSQNVVRRVFEVNKQSTVVGKTIEQLNAPSIDVIFELSRVDSNDTSDKDGELIVAGDIITITGRHHTLFYFDDNVLGTELPCDTQSDVSEESCLMLINIHDFVGQSLQEIKTDINQHTHRAVCITQLIRDKNLLDLTPELTVKQHDIVQITGSLNDVKIAKNSFGPVLNLPGNNQSLFGIGLVLACLISMWHINIGGLYFYFSLGLSSLASGIAVGWACHKLNPLDLLPEYSTNCVRDIALLAFTAVTGLHFGPLMIETMNVSGVEVSLIGCGVVLISQLISFVIAYRIFNIRDPIELMGSVSGSQHSGIGMSTIYRQGKVEGAIYAVAVSYITSSFLMLITVSMILKFM</sequence>